<organism evidence="2 3">
    <name type="scientific">Plantactinospora veratri</name>
    <dbReference type="NCBI Taxonomy" id="1436122"/>
    <lineage>
        <taxon>Bacteria</taxon>
        <taxon>Bacillati</taxon>
        <taxon>Actinomycetota</taxon>
        <taxon>Actinomycetes</taxon>
        <taxon>Micromonosporales</taxon>
        <taxon>Micromonosporaceae</taxon>
        <taxon>Plantactinospora</taxon>
    </lineage>
</organism>
<dbReference type="EMBL" id="JAZGQL010000005">
    <property type="protein sequence ID" value="MEE6306905.1"/>
    <property type="molecule type" value="Genomic_DNA"/>
</dbReference>
<feature type="transmembrane region" description="Helical" evidence="1">
    <location>
        <begin position="111"/>
        <end position="130"/>
    </location>
</feature>
<keyword evidence="3" id="KW-1185">Reference proteome</keyword>
<keyword evidence="1" id="KW-0812">Transmembrane</keyword>
<reference evidence="2 3" key="1">
    <citation type="submission" date="2024-01" db="EMBL/GenBank/DDBJ databases">
        <title>Genome insights into Plantactinospora veratri sp. nov.</title>
        <authorList>
            <person name="Wang L."/>
        </authorList>
    </citation>
    <scope>NUCLEOTIDE SEQUENCE [LARGE SCALE GENOMIC DNA]</scope>
    <source>
        <strain evidence="2 3">NEAU-FHS4</strain>
    </source>
</reference>
<proteinExistence type="predicted"/>
<name>A0ABU7SAE1_9ACTN</name>
<gene>
    <name evidence="2" type="ORF">V1634_08725</name>
</gene>
<accession>A0ABU7SAE1</accession>
<sequence length="207" mass="23052">MRLSRLAASESDLGLVVQMANIGHFSDVEVDHFRAVLWRLQSIGGSVEYRMGRHVAITAALPSWYIDFTDEHPQIDQRPRSAERSTVVELQLPVISGSIDVRLERARPSQVFGTGLILLTYPILLFLSAFKAVTQFVSRACGFLVRALDLQLPRPAPVNITRDQSVERVSQSVERVGQLLGETLTSIDRHAPACTAQTAPPRQRRAR</sequence>
<keyword evidence="1" id="KW-1133">Transmembrane helix</keyword>
<evidence type="ECO:0000256" key="1">
    <source>
        <dbReference type="SAM" id="Phobius"/>
    </source>
</evidence>
<evidence type="ECO:0000313" key="2">
    <source>
        <dbReference type="EMBL" id="MEE6306905.1"/>
    </source>
</evidence>
<comment type="caution">
    <text evidence="2">The sequence shown here is derived from an EMBL/GenBank/DDBJ whole genome shotgun (WGS) entry which is preliminary data.</text>
</comment>
<evidence type="ECO:0008006" key="4">
    <source>
        <dbReference type="Google" id="ProtNLM"/>
    </source>
</evidence>
<protein>
    <recommendedName>
        <fullName evidence="4">HAMP domain-containing protein</fullName>
    </recommendedName>
</protein>
<keyword evidence="1" id="KW-0472">Membrane</keyword>
<evidence type="ECO:0000313" key="3">
    <source>
        <dbReference type="Proteomes" id="UP001339911"/>
    </source>
</evidence>
<dbReference type="Proteomes" id="UP001339911">
    <property type="component" value="Unassembled WGS sequence"/>
</dbReference>
<dbReference type="RefSeq" id="WP_331207223.1">
    <property type="nucleotide sequence ID" value="NZ_JAZGQL010000005.1"/>
</dbReference>